<protein>
    <recommendedName>
        <fullName evidence="3">Outer membrane protein beta-barrel domain-containing protein</fullName>
    </recommendedName>
</protein>
<reference evidence="1 2" key="1">
    <citation type="submission" date="2018-06" db="EMBL/GenBank/DDBJ databases">
        <authorList>
            <consortium name="Pathogen Informatics"/>
            <person name="Doyle S."/>
        </authorList>
    </citation>
    <scope>NUCLEOTIDE SEQUENCE [LARGE SCALE GENOMIC DNA]</scope>
    <source>
        <strain evidence="1 2">NCTC11661</strain>
    </source>
</reference>
<dbReference type="InterPro" id="IPR046111">
    <property type="entry name" value="DUF6048"/>
</dbReference>
<dbReference type="RefSeq" id="WP_002686939.1">
    <property type="nucleotide sequence ID" value="NZ_UFTJ01000001.1"/>
</dbReference>
<dbReference type="EMBL" id="UFTJ01000001">
    <property type="protein sequence ID" value="SSZ46764.1"/>
    <property type="molecule type" value="Genomic_DNA"/>
</dbReference>
<proteinExistence type="predicted"/>
<organism evidence="1 2">
    <name type="scientific">Bergeyella zoohelcum</name>
    <dbReference type="NCBI Taxonomy" id="1015"/>
    <lineage>
        <taxon>Bacteria</taxon>
        <taxon>Pseudomonadati</taxon>
        <taxon>Bacteroidota</taxon>
        <taxon>Flavobacteriia</taxon>
        <taxon>Flavobacteriales</taxon>
        <taxon>Weeksellaceae</taxon>
        <taxon>Bergeyella</taxon>
    </lineage>
</organism>
<sequence>MKILRIFFCFFSLWVGKVMGQRMEEGNPLKSSLYSFNGVVGVDVLNTGLSTFSERKLFQGFISTQIKEKIHAIADAGFEKNDFDKNGYQAYAQGFFFKLGTYYMLVQDVEDKLNGFYAGGKIAGSFYKQDYTVIPIRGYGGRVSNSSMPISSQSTYWVEAMVGGRIRIFDTPFFIDVNVQPRYRLYSTLQNGVHPLVIPGFGKGIGKFNMGFSWNVAYYF</sequence>
<name>A0A376BZ56_9FLAO</name>
<accession>A0A376BZ56</accession>
<dbReference type="Proteomes" id="UP000255515">
    <property type="component" value="Unassembled WGS sequence"/>
</dbReference>
<evidence type="ECO:0000313" key="1">
    <source>
        <dbReference type="EMBL" id="SSZ46764.1"/>
    </source>
</evidence>
<dbReference type="Pfam" id="PF19515">
    <property type="entry name" value="DUF6048"/>
    <property type="match status" value="1"/>
</dbReference>
<gene>
    <name evidence="1" type="ORF">NCTC11661_00418</name>
</gene>
<dbReference type="AlphaFoldDB" id="A0A376BZ56"/>
<evidence type="ECO:0000313" key="2">
    <source>
        <dbReference type="Proteomes" id="UP000255515"/>
    </source>
</evidence>
<evidence type="ECO:0008006" key="3">
    <source>
        <dbReference type="Google" id="ProtNLM"/>
    </source>
</evidence>